<keyword evidence="2" id="KW-0637">Prenyltransferase</keyword>
<dbReference type="SUPFAM" id="SSF48439">
    <property type="entry name" value="Protein prenylyltransferase"/>
    <property type="match status" value="1"/>
</dbReference>
<dbReference type="GO" id="GO:0005737">
    <property type="term" value="C:cytoplasm"/>
    <property type="evidence" value="ECO:0007669"/>
    <property type="project" value="TreeGrafter"/>
</dbReference>
<organism evidence="6">
    <name type="scientific">Arthroderma gypseum (strain ATCC MYA-4604 / CBS 118893)</name>
    <name type="common">Microsporum gypseum</name>
    <dbReference type="NCBI Taxonomy" id="535722"/>
    <lineage>
        <taxon>Eukaryota</taxon>
        <taxon>Fungi</taxon>
        <taxon>Dikarya</taxon>
        <taxon>Ascomycota</taxon>
        <taxon>Pezizomycotina</taxon>
        <taxon>Eurotiomycetes</taxon>
        <taxon>Eurotiomycetidae</taxon>
        <taxon>Onygenales</taxon>
        <taxon>Arthrodermataceae</taxon>
        <taxon>Nannizzia</taxon>
    </lineage>
</organism>
<sequence length="413" mass="45752">MSTPATDTDSASSLDAHIYDTLASIGKSERTVEIEILPGALGPLLTDDDGSSSSIGITKKALIQAFITARGVFFASNPTPEDEGDDDVVAAASTVILVFDSEHLTACNWRKRRIVRSLSKQGSDAIDRPPPSPSPLPLLCAECNFTASLLGSPLHRHAKSPTLWYHRFWLMQVYLRHQHHYSYQQPKAEMLKREVELVLRAAEHHPMNYYAFSYLRQYLALLSGSDGGLDDRSKLITTYEVGVKVEAEHDRGNIATTAPETGGGNSRLISDAHLITTMRDWCLRNPGDNSGWMFLLHVLTLVRDGGNNYDDGNDDVVHDVVQRVIQFGRAVQWQREALWTFVELARSRLGAANEEEEAGQAEGGLHVWHDWGQDRGQGPAALELDGPVANETLTSMPPGPRPWKRWTRQVGLP</sequence>
<dbReference type="PANTHER" id="PTHR11129">
    <property type="entry name" value="PROTEIN FARNESYLTRANSFERASE ALPHA SUBUNIT/RAB GERANYLGERANYL TRANSFERASE ALPHA SUBUNIT"/>
    <property type="match status" value="1"/>
</dbReference>
<evidence type="ECO:0000256" key="1">
    <source>
        <dbReference type="ARBA" id="ARBA00006734"/>
    </source>
</evidence>
<keyword evidence="4" id="KW-0677">Repeat</keyword>
<accession>E5R3K2</accession>
<protein>
    <recommendedName>
        <fullName evidence="7">Protein prenyltransferase</fullName>
    </recommendedName>
</protein>
<dbReference type="InterPro" id="IPR002088">
    <property type="entry name" value="Prenyl_trans_a"/>
</dbReference>
<dbReference type="eggNOG" id="ENOG502S6DV">
    <property type="taxonomic scope" value="Eukaryota"/>
</dbReference>
<evidence type="ECO:0000256" key="2">
    <source>
        <dbReference type="ARBA" id="ARBA00022602"/>
    </source>
</evidence>
<keyword evidence="3" id="KW-0808">Transferase</keyword>
<dbReference type="VEuPathDB" id="FungiDB:MGYG_01817"/>
<name>E5R3K2_ARTGP</name>
<evidence type="ECO:0008006" key="7">
    <source>
        <dbReference type="Google" id="ProtNLM"/>
    </source>
</evidence>
<dbReference type="HOGENOM" id="CLU_044597_2_0_1"/>
<dbReference type="OrthoDB" id="5358702at2759"/>
<proteinExistence type="inferred from homology"/>
<dbReference type="GO" id="GO:0008318">
    <property type="term" value="F:protein prenyltransferase activity"/>
    <property type="evidence" value="ECO:0007669"/>
    <property type="project" value="InterPro"/>
</dbReference>
<evidence type="ECO:0000256" key="4">
    <source>
        <dbReference type="ARBA" id="ARBA00022737"/>
    </source>
</evidence>
<evidence type="ECO:0000256" key="3">
    <source>
        <dbReference type="ARBA" id="ARBA00022679"/>
    </source>
</evidence>
<dbReference type="Pfam" id="PF01239">
    <property type="entry name" value="PPTA"/>
    <property type="match status" value="1"/>
</dbReference>
<dbReference type="AlphaFoldDB" id="E5R3K2"/>
<dbReference type="Proteomes" id="UP000002669">
    <property type="component" value="Unassembled WGS sequence"/>
</dbReference>
<dbReference type="EMBL" id="DS989822">
    <property type="protein sequence ID" value="EFQ98801.1"/>
    <property type="molecule type" value="Genomic_DNA"/>
</dbReference>
<dbReference type="PANTHER" id="PTHR11129:SF3">
    <property type="entry name" value="PROTEIN PRENYLTRANSFERASE ALPHA SUBUNIT REPEAT-CONTAINING PROTEIN 1"/>
    <property type="match status" value="1"/>
</dbReference>
<evidence type="ECO:0000313" key="6">
    <source>
        <dbReference type="Proteomes" id="UP000002669"/>
    </source>
</evidence>
<dbReference type="OMA" id="MLLFDCE"/>
<dbReference type="InParanoid" id="E5R3K2"/>
<dbReference type="GeneID" id="10033088"/>
<gene>
    <name evidence="5" type="ORF">MGYG_01817</name>
</gene>
<comment type="similarity">
    <text evidence="1">Belongs to the protein prenyltransferase subunit alpha family.</text>
</comment>
<dbReference type="RefSeq" id="XP_003177753.1">
    <property type="nucleotide sequence ID" value="XM_003177705.1"/>
</dbReference>
<dbReference type="Gene3D" id="1.25.40.120">
    <property type="entry name" value="Protein prenylyltransferase"/>
    <property type="match status" value="1"/>
</dbReference>
<keyword evidence="6" id="KW-1185">Reference proteome</keyword>
<evidence type="ECO:0000313" key="5">
    <source>
        <dbReference type="EMBL" id="EFQ98801.1"/>
    </source>
</evidence>
<reference evidence="6" key="1">
    <citation type="journal article" date="2012" name="MBio">
        <title>Comparative genome analysis of Trichophyton rubrum and related dermatophytes reveals candidate genes involved in infection.</title>
        <authorList>
            <person name="Martinez D.A."/>
            <person name="Oliver B.G."/>
            <person name="Graeser Y."/>
            <person name="Goldberg J.M."/>
            <person name="Li W."/>
            <person name="Martinez-Rossi N.M."/>
            <person name="Monod M."/>
            <person name="Shelest E."/>
            <person name="Barton R.C."/>
            <person name="Birch E."/>
            <person name="Brakhage A.A."/>
            <person name="Chen Z."/>
            <person name="Gurr S.J."/>
            <person name="Heiman D."/>
            <person name="Heitman J."/>
            <person name="Kosti I."/>
            <person name="Rossi A."/>
            <person name="Saif S."/>
            <person name="Samalova M."/>
            <person name="Saunders C.W."/>
            <person name="Shea T."/>
            <person name="Summerbell R.C."/>
            <person name="Xu J."/>
            <person name="Young S."/>
            <person name="Zeng Q."/>
            <person name="Birren B.W."/>
            <person name="Cuomo C.A."/>
            <person name="White T.C."/>
        </authorList>
    </citation>
    <scope>NUCLEOTIDE SEQUENCE [LARGE SCALE GENOMIC DNA]</scope>
    <source>
        <strain evidence="6">ATCC MYA-4604 / CBS 118893</strain>
    </source>
</reference>